<evidence type="ECO:0000259" key="3">
    <source>
        <dbReference type="PROSITE" id="PS51782"/>
    </source>
</evidence>
<dbReference type="InterPro" id="IPR018392">
    <property type="entry name" value="LysM"/>
</dbReference>
<dbReference type="OrthoDB" id="9135914at2"/>
<dbReference type="Pfam" id="PF01476">
    <property type="entry name" value="LysM"/>
    <property type="match status" value="1"/>
</dbReference>
<protein>
    <submittedName>
        <fullName evidence="4">LysM domain protein</fullName>
    </submittedName>
</protein>
<dbReference type="Proteomes" id="UP000054911">
    <property type="component" value="Unassembled WGS sequence"/>
</dbReference>
<sequence>MFAQSRVEYDALNRVISISDNSYQVSYEYDAVGNRRHTTATYTDMVGNHEKKTQDYWYEYDALNRFTVTMGTLSGERASDENDASVHIVVGRAGGEGVQLGYNAAGERVMAVYAKDGRTERYEYDANGYLSTQRINGVVAQQRSNDLLGRVTYQVERDVSTGQIVRNADRTWDADSFLMVEYEHTQHNTTSYTRLADGTVAAIETKPTDPSGTRTVTTYNYEWWDGAKQSKVTVQPTNPNSPGWKAATTYYNYDINGNLKSTFDDGGNEPGNARAFQYWTDLRGQVQRRSELTGVTVSASGAISGTEGVRKHNYYYLNGNRVGNQGNDGVDEIDYVQELAGKLGKGSDSQYKVFTPVGTADFDENYMAINATYPGVSPGTWTVRAGETLQSIASALWGDATLWYILADANGLQGTDVLKAGQTLTVPNKVTNVHNTATTFKPYDPGKAIGDTQPTLPDPPPPPGKGGGCGMALMIVAIVVTVIVTAVTYGATSEFLYAELGVTAETASTAVNVGVGVAAGATAGTAGAAASQAVMIAGGLQAGFNWNGIAMGALGGALTGGMNAGLGTALPNALERVGSAVALGALRSSVIQGLGMITGAQHSFDWKSMAASAIASGVGSAVGQTPLGKMQYVGAGAQGLAAGATSTLVRGGSLQRDAAGIAGDTIGAMVSAQMAQRSVAPAQSYTQRVTSGGSYTDDVYARLVDAFGSVDGASSYGGSTGGMMFAGPGAPEAKYVGQFPAIHTTQNGSWLEDAAAATSMAFGPGYDGALSGLTTASTGYGGDVDLNAAAFRASMKDGGMSSLVADSGDILEKLGNDAQAWMDARQAQLPRLAPDTGPQLVPLNGTGSLANSDAAFLRFMETQGTQPLGGLIANAALQTTGNTSYAAAVADAAWPLDALLIPGGVRATSVASTRRGSGMVGRSYTGDPLASDFVGPSRPISAAQMELLTVNADAHALARHGGSVTDAQLLTRALTGIASDGSIKLARNGVPILPPMSSAFHSDQLLAYADQYVRGSGALASAIANNPGAPYVTVMPASVGDMGLDLGRGYVRVGASKFSPDLHGAPQLVDNLRSVQGTYALNPTTGKWETVTLFPAR</sequence>
<dbReference type="PROSITE" id="PS51782">
    <property type="entry name" value="LYSM"/>
    <property type="match status" value="1"/>
</dbReference>
<dbReference type="Gene3D" id="2.180.10.10">
    <property type="entry name" value="RHS repeat-associated core"/>
    <property type="match status" value="1"/>
</dbReference>
<feature type="domain" description="LysM" evidence="3">
    <location>
        <begin position="379"/>
        <end position="426"/>
    </location>
</feature>
<proteinExistence type="predicted"/>
<feature type="region of interest" description="Disordered" evidence="1">
    <location>
        <begin position="442"/>
        <end position="464"/>
    </location>
</feature>
<keyword evidence="5" id="KW-1185">Reference proteome</keyword>
<dbReference type="EMBL" id="FCOE02000085">
    <property type="protein sequence ID" value="SAL02579.1"/>
    <property type="molecule type" value="Genomic_DNA"/>
</dbReference>
<accession>A0A158E6U8</accession>
<comment type="caution">
    <text evidence="4">The sequence shown here is derived from an EMBL/GenBank/DDBJ whole genome shotgun (WGS) entry which is preliminary data.</text>
</comment>
<reference evidence="4" key="1">
    <citation type="submission" date="2016-01" db="EMBL/GenBank/DDBJ databases">
        <authorList>
            <person name="Peeters C."/>
        </authorList>
    </citation>
    <scope>NUCLEOTIDE SEQUENCE [LARGE SCALE GENOMIC DNA]</scope>
    <source>
        <strain evidence="4">LMG 29323</strain>
    </source>
</reference>
<evidence type="ECO:0000256" key="2">
    <source>
        <dbReference type="SAM" id="Phobius"/>
    </source>
</evidence>
<keyword evidence="2" id="KW-1133">Transmembrane helix</keyword>
<dbReference type="CDD" id="cd00118">
    <property type="entry name" value="LysM"/>
    <property type="match status" value="1"/>
</dbReference>
<gene>
    <name evidence="4" type="ORF">AWB80_08390</name>
</gene>
<dbReference type="Gene3D" id="3.10.350.10">
    <property type="entry name" value="LysM domain"/>
    <property type="match status" value="1"/>
</dbReference>
<organism evidence="4 5">
    <name type="scientific">Caballeronia pedi</name>
    <dbReference type="NCBI Taxonomy" id="1777141"/>
    <lineage>
        <taxon>Bacteria</taxon>
        <taxon>Pseudomonadati</taxon>
        <taxon>Pseudomonadota</taxon>
        <taxon>Betaproteobacteria</taxon>
        <taxon>Burkholderiales</taxon>
        <taxon>Burkholderiaceae</taxon>
        <taxon>Caballeronia</taxon>
    </lineage>
</organism>
<dbReference type="InterPro" id="IPR036779">
    <property type="entry name" value="LysM_dom_sf"/>
</dbReference>
<evidence type="ECO:0000256" key="1">
    <source>
        <dbReference type="SAM" id="MobiDB-lite"/>
    </source>
</evidence>
<dbReference type="RefSeq" id="WP_061180533.1">
    <property type="nucleotide sequence ID" value="NZ_FCOE02000085.1"/>
</dbReference>
<dbReference type="STRING" id="1777141.AWB80_08390"/>
<keyword evidence="2" id="KW-0812">Transmembrane</keyword>
<dbReference type="SMART" id="SM00257">
    <property type="entry name" value="LysM"/>
    <property type="match status" value="1"/>
</dbReference>
<evidence type="ECO:0000313" key="4">
    <source>
        <dbReference type="EMBL" id="SAL02579.1"/>
    </source>
</evidence>
<name>A0A158E6U8_9BURK</name>
<feature type="transmembrane region" description="Helical" evidence="2">
    <location>
        <begin position="471"/>
        <end position="491"/>
    </location>
</feature>
<keyword evidence="2" id="KW-0472">Membrane</keyword>
<evidence type="ECO:0000313" key="5">
    <source>
        <dbReference type="Proteomes" id="UP000054911"/>
    </source>
</evidence>
<dbReference type="AlphaFoldDB" id="A0A158E6U8"/>